<keyword evidence="2" id="KW-1185">Reference proteome</keyword>
<dbReference type="Proteomes" id="UP001642260">
    <property type="component" value="Unassembled WGS sequence"/>
</dbReference>
<dbReference type="AlphaFoldDB" id="A0ABC8JR73"/>
<accession>A0ABC8JR73</accession>
<dbReference type="Pfam" id="PF05056">
    <property type="entry name" value="DUF674"/>
    <property type="match status" value="1"/>
</dbReference>
<evidence type="ECO:0000313" key="1">
    <source>
        <dbReference type="EMBL" id="CAH8337348.1"/>
    </source>
</evidence>
<dbReference type="PANTHER" id="PTHR33103">
    <property type="entry name" value="OS01G0153900 PROTEIN"/>
    <property type="match status" value="1"/>
</dbReference>
<dbReference type="PANTHER" id="PTHR33103:SF27">
    <property type="entry name" value="OS04G0594700 PROTEIN"/>
    <property type="match status" value="1"/>
</dbReference>
<comment type="caution">
    <text evidence="1">The sequence shown here is derived from an EMBL/GenBank/DDBJ whole genome shotgun (WGS) entry which is preliminary data.</text>
</comment>
<reference evidence="1 2" key="1">
    <citation type="submission" date="2022-03" db="EMBL/GenBank/DDBJ databases">
        <authorList>
            <person name="Macdonald S."/>
            <person name="Ahmed S."/>
            <person name="Newling K."/>
        </authorList>
    </citation>
    <scope>NUCLEOTIDE SEQUENCE [LARGE SCALE GENOMIC DNA]</scope>
</reference>
<sequence length="154" mass="17437">MRILYAECREDFVEFLFTFLAIPLEFAWELSIDKVNMGCVGNLCRSVKDLSFEKTKEATFSKCVLPSHYNFRAQLLDIVVQEGSSKYECLIPASGLRSECIFSRKISKKLLSKGGRIVKFSPMHSNTSSYGGVGFVKGERNFIVSYFSCRPLVC</sequence>
<dbReference type="EMBL" id="CAKOAT010134710">
    <property type="protein sequence ID" value="CAH8337348.1"/>
    <property type="molecule type" value="Genomic_DNA"/>
</dbReference>
<organism evidence="1 2">
    <name type="scientific">Eruca vesicaria subsp. sativa</name>
    <name type="common">Garden rocket</name>
    <name type="synonym">Eruca sativa</name>
    <dbReference type="NCBI Taxonomy" id="29727"/>
    <lineage>
        <taxon>Eukaryota</taxon>
        <taxon>Viridiplantae</taxon>
        <taxon>Streptophyta</taxon>
        <taxon>Embryophyta</taxon>
        <taxon>Tracheophyta</taxon>
        <taxon>Spermatophyta</taxon>
        <taxon>Magnoliopsida</taxon>
        <taxon>eudicotyledons</taxon>
        <taxon>Gunneridae</taxon>
        <taxon>Pentapetalae</taxon>
        <taxon>rosids</taxon>
        <taxon>malvids</taxon>
        <taxon>Brassicales</taxon>
        <taxon>Brassicaceae</taxon>
        <taxon>Brassiceae</taxon>
        <taxon>Eruca</taxon>
    </lineage>
</organism>
<proteinExistence type="predicted"/>
<name>A0ABC8JR73_ERUVS</name>
<gene>
    <name evidence="1" type="ORF">ERUC_LOCUS14365</name>
</gene>
<protein>
    <submittedName>
        <fullName evidence="1">Uncharacterized protein</fullName>
    </submittedName>
</protein>
<dbReference type="InterPro" id="IPR007750">
    <property type="entry name" value="DUF674"/>
</dbReference>
<evidence type="ECO:0000313" key="2">
    <source>
        <dbReference type="Proteomes" id="UP001642260"/>
    </source>
</evidence>